<name>A0A926HSN9_9FIRM</name>
<organism evidence="1 2">
    <name type="scientific">Yeguia hominis</name>
    <dbReference type="NCBI Taxonomy" id="2763662"/>
    <lineage>
        <taxon>Bacteria</taxon>
        <taxon>Bacillati</taxon>
        <taxon>Bacillota</taxon>
        <taxon>Clostridia</taxon>
        <taxon>Eubacteriales</taxon>
        <taxon>Yeguiaceae</taxon>
        <taxon>Yeguia</taxon>
    </lineage>
</organism>
<dbReference type="EMBL" id="JACRSN010000007">
    <property type="protein sequence ID" value="MBC8533601.1"/>
    <property type="molecule type" value="Genomic_DNA"/>
</dbReference>
<sequence length="114" mass="13165">MEGFKGSLILKYDIVNVQLEHNGFRIGAEYKNGASIGIEGQECISWDAETGYFKPYICFDGNMNRMPNDIQPYDSFGQNFPLASFGGYFIVGASFDWGFDQDYFIENYWRIWYG</sequence>
<dbReference type="AlphaFoldDB" id="A0A926HSN9"/>
<proteinExistence type="predicted"/>
<accession>A0A926HSN9</accession>
<reference evidence="1" key="1">
    <citation type="submission" date="2020-08" db="EMBL/GenBank/DDBJ databases">
        <title>Genome public.</title>
        <authorList>
            <person name="Liu C."/>
            <person name="Sun Q."/>
        </authorList>
    </citation>
    <scope>NUCLEOTIDE SEQUENCE</scope>
    <source>
        <strain evidence="1">NSJ-40</strain>
    </source>
</reference>
<evidence type="ECO:0000313" key="2">
    <source>
        <dbReference type="Proteomes" id="UP000651482"/>
    </source>
</evidence>
<dbReference type="RefSeq" id="WP_249319124.1">
    <property type="nucleotide sequence ID" value="NZ_JACRSN010000007.1"/>
</dbReference>
<dbReference type="Proteomes" id="UP000651482">
    <property type="component" value="Unassembled WGS sequence"/>
</dbReference>
<comment type="caution">
    <text evidence="1">The sequence shown here is derived from an EMBL/GenBank/DDBJ whole genome shotgun (WGS) entry which is preliminary data.</text>
</comment>
<protein>
    <submittedName>
        <fullName evidence="1">Uncharacterized protein</fullName>
    </submittedName>
</protein>
<keyword evidence="2" id="KW-1185">Reference proteome</keyword>
<gene>
    <name evidence="1" type="ORF">IAG03_06190</name>
</gene>
<evidence type="ECO:0000313" key="1">
    <source>
        <dbReference type="EMBL" id="MBC8533601.1"/>
    </source>
</evidence>